<accession>A0A0C2MIZ4</accession>
<gene>
    <name evidence="1" type="ORF">RF11_03182</name>
</gene>
<sequence>MGYSNVDACSEEEENNSSDAAFQASLVTIDVPTEAKIEEVVKSVKILKSFYQTGLFLACPATHNPVDNAFKLTVKNMVVNGYVIDGLTPITFNCYSELNHDELP</sequence>
<dbReference type="EMBL" id="JWZT01003320">
    <property type="protein sequence ID" value="KII67051.1"/>
    <property type="molecule type" value="Genomic_DNA"/>
</dbReference>
<protein>
    <submittedName>
        <fullName evidence="1">Uncharacterized protein</fullName>
    </submittedName>
</protein>
<dbReference type="Proteomes" id="UP000031668">
    <property type="component" value="Unassembled WGS sequence"/>
</dbReference>
<dbReference type="AlphaFoldDB" id="A0A0C2MIZ4"/>
<reference evidence="1 2" key="1">
    <citation type="journal article" date="2014" name="Genome Biol. Evol.">
        <title>The genome of the myxosporean Thelohanellus kitauei shows adaptations to nutrient acquisition within its fish host.</title>
        <authorList>
            <person name="Yang Y."/>
            <person name="Xiong J."/>
            <person name="Zhou Z."/>
            <person name="Huo F."/>
            <person name="Miao W."/>
            <person name="Ran C."/>
            <person name="Liu Y."/>
            <person name="Zhang J."/>
            <person name="Feng J."/>
            <person name="Wang M."/>
            <person name="Wang M."/>
            <person name="Wang L."/>
            <person name="Yao B."/>
        </authorList>
    </citation>
    <scope>NUCLEOTIDE SEQUENCE [LARGE SCALE GENOMIC DNA]</scope>
    <source>
        <strain evidence="1">Wuqing</strain>
    </source>
</reference>
<evidence type="ECO:0000313" key="2">
    <source>
        <dbReference type="Proteomes" id="UP000031668"/>
    </source>
</evidence>
<keyword evidence="2" id="KW-1185">Reference proteome</keyword>
<organism evidence="1 2">
    <name type="scientific">Thelohanellus kitauei</name>
    <name type="common">Myxosporean</name>
    <dbReference type="NCBI Taxonomy" id="669202"/>
    <lineage>
        <taxon>Eukaryota</taxon>
        <taxon>Metazoa</taxon>
        <taxon>Cnidaria</taxon>
        <taxon>Myxozoa</taxon>
        <taxon>Myxosporea</taxon>
        <taxon>Bivalvulida</taxon>
        <taxon>Platysporina</taxon>
        <taxon>Myxobolidae</taxon>
        <taxon>Thelohanellus</taxon>
    </lineage>
</organism>
<evidence type="ECO:0000313" key="1">
    <source>
        <dbReference type="EMBL" id="KII67051.1"/>
    </source>
</evidence>
<proteinExistence type="predicted"/>
<comment type="caution">
    <text evidence="1">The sequence shown here is derived from an EMBL/GenBank/DDBJ whole genome shotgun (WGS) entry which is preliminary data.</text>
</comment>
<name>A0A0C2MIZ4_THEKT</name>